<evidence type="ECO:0000256" key="13">
    <source>
        <dbReference type="ARBA" id="ARBA00047652"/>
    </source>
</evidence>
<dbReference type="CDD" id="cd02801">
    <property type="entry name" value="DUS_like_FMN"/>
    <property type="match status" value="1"/>
</dbReference>
<comment type="caution">
    <text evidence="20">The sequence shown here is derived from an EMBL/GenBank/DDBJ whole genome shotgun (WGS) entry which is preliminary data.</text>
</comment>
<sequence length="584" mass="64873">MASTTTTTSTTETAQPVLPSLDTVPVVQPAPETKLHGRAFYESIGSPKHIIAPMVDQSEFAWRMLSRTFLPPSERRSILAYTPMLHARLFVESQRYRDTHFQAIRPSSTTSPDAPQQLPQPVPWLDGNPAIDRPLIVQFCANEPTHLLEAAKLVAPYCDAVDLNLGCPQGIARKGHYGAFLQEDQALIHSLIKTLHDNLPVPVTAKIRVLETREATLAYARNVLAAGASILTVHGRRREQKGHLTGLADWEHIRYLRENLPAETVLFANGNVLRREDVEKCLRATGADGVMSAEGHLSDPAIFGRVPEPGEGGREYWRGKDGRGGWRVDAVVRRYFDVLHRYVYEREPPVRRPLFVVGDDTAWLEEKRDEEDGQPAKKKRKQEAVGGTDRKKKEEMTAGSPNLVSVQGHLFHLLRHFVSRHHDVRDALARARAGDMDKFEAILDMIERKVAEGLLEYERTGDAGGMDEPAPTDADDDYYDPDSSEKAVRICKRPWWVAQPIIRPVPKEAMAKGAIQPKREKGTPRNKQKKGAATAVTAELTENGSGSGDVARMGEDGKTPGEKLGSEESLERKTSFPQSELVSG</sequence>
<proteinExistence type="inferred from homology"/>
<dbReference type="PANTHER" id="PTHR11082">
    <property type="entry name" value="TRNA-DIHYDROURIDINE SYNTHASE"/>
    <property type="match status" value="1"/>
</dbReference>
<comment type="cofactor">
    <cofactor evidence="1">
        <name>FMN</name>
        <dbReference type="ChEBI" id="CHEBI:58210"/>
    </cofactor>
</comment>
<keyword evidence="7" id="KW-0560">Oxidoreductase</keyword>
<feature type="compositionally biased region" description="Low complexity" evidence="18">
    <location>
        <begin position="1"/>
        <end position="13"/>
    </location>
</feature>
<dbReference type="Gene3D" id="3.20.20.70">
    <property type="entry name" value="Aldolase class I"/>
    <property type="match status" value="1"/>
</dbReference>
<comment type="catalytic activity">
    <reaction evidence="16">
        <text>a 5,6-dihydrouridine in mRNA + NADP(+) = a uridine in mRNA + NADPH + H(+)</text>
        <dbReference type="Rhea" id="RHEA:69855"/>
        <dbReference type="Rhea" id="RHEA-COMP:14658"/>
        <dbReference type="Rhea" id="RHEA-COMP:17789"/>
        <dbReference type="ChEBI" id="CHEBI:15378"/>
        <dbReference type="ChEBI" id="CHEBI:57783"/>
        <dbReference type="ChEBI" id="CHEBI:58349"/>
        <dbReference type="ChEBI" id="CHEBI:65315"/>
        <dbReference type="ChEBI" id="CHEBI:74443"/>
    </reaction>
    <physiologicalReaction direction="right-to-left" evidence="16">
        <dbReference type="Rhea" id="RHEA:69857"/>
    </physiologicalReaction>
</comment>
<evidence type="ECO:0000256" key="9">
    <source>
        <dbReference type="ARBA" id="ARBA00038313"/>
    </source>
</evidence>
<evidence type="ECO:0000256" key="14">
    <source>
        <dbReference type="ARBA" id="ARBA00048342"/>
    </source>
</evidence>
<dbReference type="GO" id="GO:0006397">
    <property type="term" value="P:mRNA processing"/>
    <property type="evidence" value="ECO:0007669"/>
    <property type="project" value="UniProtKB-KW"/>
</dbReference>
<dbReference type="Pfam" id="PF01207">
    <property type="entry name" value="Dus"/>
    <property type="match status" value="1"/>
</dbReference>
<protein>
    <recommendedName>
        <fullName evidence="10">tRNA-dihydrouridine(16/17) synthase [NAD(P)(+)]</fullName>
        <ecNumber evidence="10">1.3.1.88</ecNumber>
    </recommendedName>
</protein>
<dbReference type="InterPro" id="IPR035587">
    <property type="entry name" value="DUS-like_FMN-bd"/>
</dbReference>
<feature type="region of interest" description="Disordered" evidence="18">
    <location>
        <begin position="508"/>
        <end position="584"/>
    </location>
</feature>
<keyword evidence="4" id="KW-0507">mRNA processing</keyword>
<dbReference type="SUPFAM" id="SSF51395">
    <property type="entry name" value="FMN-linked oxidoreductases"/>
    <property type="match status" value="1"/>
</dbReference>
<evidence type="ECO:0000256" key="12">
    <source>
        <dbReference type="ARBA" id="ARBA00047287"/>
    </source>
</evidence>
<keyword evidence="2" id="KW-0285">Flavoprotein</keyword>
<keyword evidence="21" id="KW-1185">Reference proteome</keyword>
<comment type="catalytic activity">
    <reaction evidence="17">
        <text>5,6-dihydrouridine(17) in tRNA + NADP(+) = uridine(17) in tRNA + NADPH + H(+)</text>
        <dbReference type="Rhea" id="RHEA:53368"/>
        <dbReference type="Rhea" id="RHEA-COMP:13541"/>
        <dbReference type="Rhea" id="RHEA-COMP:13542"/>
        <dbReference type="ChEBI" id="CHEBI:15378"/>
        <dbReference type="ChEBI" id="CHEBI:57783"/>
        <dbReference type="ChEBI" id="CHEBI:58349"/>
        <dbReference type="ChEBI" id="CHEBI:65315"/>
        <dbReference type="ChEBI" id="CHEBI:74443"/>
        <dbReference type="EC" id="1.3.1.88"/>
    </reaction>
    <physiologicalReaction direction="right-to-left" evidence="17">
        <dbReference type="Rhea" id="RHEA:53370"/>
    </physiologicalReaction>
</comment>
<evidence type="ECO:0000256" key="18">
    <source>
        <dbReference type="SAM" id="MobiDB-lite"/>
    </source>
</evidence>
<organism evidence="20 21">
    <name type="scientific">Coniochaeta hoffmannii</name>
    <dbReference type="NCBI Taxonomy" id="91930"/>
    <lineage>
        <taxon>Eukaryota</taxon>
        <taxon>Fungi</taxon>
        <taxon>Dikarya</taxon>
        <taxon>Ascomycota</taxon>
        <taxon>Pezizomycotina</taxon>
        <taxon>Sordariomycetes</taxon>
        <taxon>Sordariomycetidae</taxon>
        <taxon>Coniochaetales</taxon>
        <taxon>Coniochaetaceae</taxon>
        <taxon>Coniochaeta</taxon>
    </lineage>
</organism>
<evidence type="ECO:0000256" key="16">
    <source>
        <dbReference type="ARBA" id="ARBA00049447"/>
    </source>
</evidence>
<comment type="catalytic activity">
    <reaction evidence="14">
        <text>a 5,6-dihydrouridine in mRNA + NAD(+) = a uridine in mRNA + NADH + H(+)</text>
        <dbReference type="Rhea" id="RHEA:69851"/>
        <dbReference type="Rhea" id="RHEA-COMP:14658"/>
        <dbReference type="Rhea" id="RHEA-COMP:17789"/>
        <dbReference type="ChEBI" id="CHEBI:15378"/>
        <dbReference type="ChEBI" id="CHEBI:57540"/>
        <dbReference type="ChEBI" id="CHEBI:57945"/>
        <dbReference type="ChEBI" id="CHEBI:65315"/>
        <dbReference type="ChEBI" id="CHEBI:74443"/>
    </reaction>
    <physiologicalReaction direction="right-to-left" evidence="14">
        <dbReference type="Rhea" id="RHEA:69853"/>
    </physiologicalReaction>
</comment>
<keyword evidence="3" id="KW-0288">FMN</keyword>
<dbReference type="InterPro" id="IPR013785">
    <property type="entry name" value="Aldolase_TIM"/>
</dbReference>
<evidence type="ECO:0000256" key="7">
    <source>
        <dbReference type="ARBA" id="ARBA00023002"/>
    </source>
</evidence>
<evidence type="ECO:0000256" key="8">
    <source>
        <dbReference type="ARBA" id="ARBA00023027"/>
    </source>
</evidence>
<evidence type="ECO:0000256" key="17">
    <source>
        <dbReference type="ARBA" id="ARBA00049467"/>
    </source>
</evidence>
<evidence type="ECO:0000256" key="6">
    <source>
        <dbReference type="ARBA" id="ARBA00022857"/>
    </source>
</evidence>
<keyword evidence="5" id="KW-0819">tRNA processing</keyword>
<dbReference type="EMBL" id="JANBVN010000059">
    <property type="protein sequence ID" value="KAJ9152199.1"/>
    <property type="molecule type" value="Genomic_DNA"/>
</dbReference>
<evidence type="ECO:0000256" key="10">
    <source>
        <dbReference type="ARBA" id="ARBA00038890"/>
    </source>
</evidence>
<feature type="compositionally biased region" description="Basic and acidic residues" evidence="18">
    <location>
        <begin position="552"/>
        <end position="574"/>
    </location>
</feature>
<dbReference type="PROSITE" id="PS01136">
    <property type="entry name" value="UPF0034"/>
    <property type="match status" value="1"/>
</dbReference>
<comment type="catalytic activity">
    <reaction evidence="12">
        <text>5,6-dihydrouridine(17) in tRNA + NAD(+) = uridine(17) in tRNA + NADH + H(+)</text>
        <dbReference type="Rhea" id="RHEA:53372"/>
        <dbReference type="Rhea" id="RHEA-COMP:13541"/>
        <dbReference type="Rhea" id="RHEA-COMP:13542"/>
        <dbReference type="ChEBI" id="CHEBI:15378"/>
        <dbReference type="ChEBI" id="CHEBI:57540"/>
        <dbReference type="ChEBI" id="CHEBI:57945"/>
        <dbReference type="ChEBI" id="CHEBI:65315"/>
        <dbReference type="ChEBI" id="CHEBI:74443"/>
        <dbReference type="EC" id="1.3.1.88"/>
    </reaction>
    <physiologicalReaction direction="right-to-left" evidence="12">
        <dbReference type="Rhea" id="RHEA:53374"/>
    </physiologicalReaction>
</comment>
<evidence type="ECO:0000256" key="1">
    <source>
        <dbReference type="ARBA" id="ARBA00001917"/>
    </source>
</evidence>
<evidence type="ECO:0000256" key="3">
    <source>
        <dbReference type="ARBA" id="ARBA00022643"/>
    </source>
</evidence>
<comment type="similarity">
    <text evidence="9">Belongs to the Dus family. Dus1 subfamily.</text>
</comment>
<gene>
    <name evidence="20" type="ORF">NKR19_g4638</name>
</gene>
<evidence type="ECO:0000256" key="15">
    <source>
        <dbReference type="ARBA" id="ARBA00048934"/>
    </source>
</evidence>
<evidence type="ECO:0000256" key="2">
    <source>
        <dbReference type="ARBA" id="ARBA00022630"/>
    </source>
</evidence>
<comment type="catalytic activity">
    <reaction evidence="13">
        <text>5,6-dihydrouridine(16) in tRNA + NADP(+) = uridine(16) in tRNA + NADPH + H(+)</text>
        <dbReference type="Rhea" id="RHEA:53376"/>
        <dbReference type="Rhea" id="RHEA-COMP:13543"/>
        <dbReference type="Rhea" id="RHEA-COMP:13544"/>
        <dbReference type="ChEBI" id="CHEBI:15378"/>
        <dbReference type="ChEBI" id="CHEBI:57783"/>
        <dbReference type="ChEBI" id="CHEBI:58349"/>
        <dbReference type="ChEBI" id="CHEBI:65315"/>
        <dbReference type="ChEBI" id="CHEBI:74443"/>
        <dbReference type="EC" id="1.3.1.88"/>
    </reaction>
    <physiologicalReaction direction="right-to-left" evidence="13">
        <dbReference type="Rhea" id="RHEA:53378"/>
    </physiologicalReaction>
</comment>
<evidence type="ECO:0000259" key="19">
    <source>
        <dbReference type="Pfam" id="PF01207"/>
    </source>
</evidence>
<dbReference type="InterPro" id="IPR018517">
    <property type="entry name" value="tRNA_hU_synthase_CS"/>
</dbReference>
<dbReference type="GO" id="GO:0050660">
    <property type="term" value="F:flavin adenine dinucleotide binding"/>
    <property type="evidence" value="ECO:0007669"/>
    <property type="project" value="InterPro"/>
</dbReference>
<feature type="region of interest" description="Disordered" evidence="18">
    <location>
        <begin position="460"/>
        <end position="481"/>
    </location>
</feature>
<keyword evidence="8" id="KW-0520">NAD</keyword>
<keyword evidence="6" id="KW-0521">NADP</keyword>
<name>A0AA38S7N9_9PEZI</name>
<feature type="region of interest" description="Disordered" evidence="18">
    <location>
        <begin position="1"/>
        <end position="23"/>
    </location>
</feature>
<reference evidence="20" key="1">
    <citation type="submission" date="2022-07" db="EMBL/GenBank/DDBJ databases">
        <title>Fungi with potential for degradation of polypropylene.</title>
        <authorList>
            <person name="Gostincar C."/>
        </authorList>
    </citation>
    <scope>NUCLEOTIDE SEQUENCE</scope>
    <source>
        <strain evidence="20">EXF-13287</strain>
    </source>
</reference>
<evidence type="ECO:0000313" key="21">
    <source>
        <dbReference type="Proteomes" id="UP001174691"/>
    </source>
</evidence>
<feature type="region of interest" description="Disordered" evidence="18">
    <location>
        <begin position="366"/>
        <end position="401"/>
    </location>
</feature>
<feature type="domain" description="DUS-like FMN-binding" evidence="19">
    <location>
        <begin position="51"/>
        <end position="305"/>
    </location>
</feature>
<evidence type="ECO:0000256" key="11">
    <source>
        <dbReference type="ARBA" id="ARBA00045934"/>
    </source>
</evidence>
<dbReference type="GO" id="GO:0017150">
    <property type="term" value="F:tRNA dihydrouridine synthase activity"/>
    <property type="evidence" value="ECO:0007669"/>
    <property type="project" value="InterPro"/>
</dbReference>
<accession>A0AA38S7N9</accession>
<evidence type="ECO:0000313" key="20">
    <source>
        <dbReference type="EMBL" id="KAJ9152199.1"/>
    </source>
</evidence>
<evidence type="ECO:0000256" key="4">
    <source>
        <dbReference type="ARBA" id="ARBA00022664"/>
    </source>
</evidence>
<feature type="compositionally biased region" description="Polar residues" evidence="18">
    <location>
        <begin position="575"/>
        <end position="584"/>
    </location>
</feature>
<dbReference type="EC" id="1.3.1.88" evidence="10"/>
<comment type="function">
    <text evidence="11">Catalyzes the synthesis of dihydrouridine, a modified base found in the D-loop of most tRNAs. Specifically modifies U47 in cytoplasmic tRNAs. Catalyzes the synthesis of dihydrouridine in some mRNAs, thereby affecting their translation.</text>
</comment>
<dbReference type="PANTHER" id="PTHR11082:SF5">
    <property type="entry name" value="TRNA-DIHYDROURIDINE(16_17) SYNTHASE [NAD(P)(+)]-LIKE"/>
    <property type="match status" value="1"/>
</dbReference>
<dbReference type="Proteomes" id="UP001174691">
    <property type="component" value="Unassembled WGS sequence"/>
</dbReference>
<dbReference type="AlphaFoldDB" id="A0AA38S7N9"/>
<evidence type="ECO:0000256" key="5">
    <source>
        <dbReference type="ARBA" id="ARBA00022694"/>
    </source>
</evidence>
<comment type="catalytic activity">
    <reaction evidence="15">
        <text>5,6-dihydrouridine(16) in tRNA + NAD(+) = uridine(16) in tRNA + NADH + H(+)</text>
        <dbReference type="Rhea" id="RHEA:53380"/>
        <dbReference type="Rhea" id="RHEA-COMP:13543"/>
        <dbReference type="Rhea" id="RHEA-COMP:13544"/>
        <dbReference type="ChEBI" id="CHEBI:15378"/>
        <dbReference type="ChEBI" id="CHEBI:57540"/>
        <dbReference type="ChEBI" id="CHEBI:57945"/>
        <dbReference type="ChEBI" id="CHEBI:65315"/>
        <dbReference type="ChEBI" id="CHEBI:74443"/>
        <dbReference type="EC" id="1.3.1.88"/>
    </reaction>
    <physiologicalReaction direction="right-to-left" evidence="15">
        <dbReference type="Rhea" id="RHEA:53382"/>
    </physiologicalReaction>
</comment>